<feature type="domain" description="DUF4234" evidence="2">
    <location>
        <begin position="8"/>
        <end position="73"/>
    </location>
</feature>
<evidence type="ECO:0000256" key="1">
    <source>
        <dbReference type="SAM" id="Phobius"/>
    </source>
</evidence>
<keyword evidence="1" id="KW-1133">Transmembrane helix</keyword>
<organism evidence="3 4">
    <name type="scientific">Selenomonas sputigena</name>
    <dbReference type="NCBI Taxonomy" id="69823"/>
    <lineage>
        <taxon>Bacteria</taxon>
        <taxon>Bacillati</taxon>
        <taxon>Bacillota</taxon>
        <taxon>Negativicutes</taxon>
        <taxon>Selenomonadales</taxon>
        <taxon>Selenomonadaceae</taxon>
        <taxon>Selenomonas</taxon>
    </lineage>
</organism>
<feature type="transmembrane region" description="Helical" evidence="1">
    <location>
        <begin position="90"/>
        <end position="114"/>
    </location>
</feature>
<feature type="transmembrane region" description="Helical" evidence="1">
    <location>
        <begin position="134"/>
        <end position="161"/>
    </location>
</feature>
<feature type="transmembrane region" description="Helical" evidence="1">
    <location>
        <begin position="173"/>
        <end position="191"/>
    </location>
</feature>
<dbReference type="Pfam" id="PF14018">
    <property type="entry name" value="DUF4234"/>
    <property type="match status" value="1"/>
</dbReference>
<evidence type="ECO:0000313" key="4">
    <source>
        <dbReference type="Proteomes" id="UP001559623"/>
    </source>
</evidence>
<dbReference type="RefSeq" id="WP_368848076.1">
    <property type="nucleotide sequence ID" value="NZ_CP194411.1"/>
</dbReference>
<name>A0ABV3X968_9FIRM</name>
<sequence length="229" mass="25320">MQIRPANIPLAIVLTFFTGGLYGLYWLYRLTNETHELSRRPQTPGGIIVVLLSIVTCGLYAYYWLYRLGGELVEVRRERGLPLDSVPKKTYMLAAVILTCFIAVFYFLDAVLFAAGQFADIQQSFPQLPMNFALLFSTIIGIDILVLCGFVQSVILWGLIWLIYKRSDPNPRILYIALAASRTSIFTLAFLQHSLNDLLQGGAEAAPAHAGAPLPGTPAAPVPLEKPHP</sequence>
<evidence type="ECO:0000313" key="3">
    <source>
        <dbReference type="EMBL" id="MEX5286360.1"/>
    </source>
</evidence>
<dbReference type="Proteomes" id="UP001559623">
    <property type="component" value="Unassembled WGS sequence"/>
</dbReference>
<dbReference type="EMBL" id="JARVLH010000012">
    <property type="protein sequence ID" value="MEX5286360.1"/>
    <property type="molecule type" value="Genomic_DNA"/>
</dbReference>
<keyword evidence="1" id="KW-0472">Membrane</keyword>
<protein>
    <submittedName>
        <fullName evidence="3">DUF4234 domain-containing protein</fullName>
    </submittedName>
</protein>
<reference evidence="3 4" key="1">
    <citation type="submission" date="2023-04" db="EMBL/GenBank/DDBJ databases">
        <title>Genome Sequence of Selenomonas sputigena ATCC 33150.</title>
        <authorList>
            <person name="Miller D.P."/>
            <person name="Anvari S."/>
            <person name="Polson S.W."/>
            <person name="Macdonald M."/>
            <person name="Mcdowell J.V."/>
        </authorList>
    </citation>
    <scope>NUCLEOTIDE SEQUENCE [LARGE SCALE GENOMIC DNA]</scope>
    <source>
        <strain evidence="3 4">ATCC 33150</strain>
    </source>
</reference>
<gene>
    <name evidence="3" type="ORF">QCO44_12145</name>
</gene>
<feature type="transmembrane region" description="Helical" evidence="1">
    <location>
        <begin position="7"/>
        <end position="27"/>
    </location>
</feature>
<keyword evidence="4" id="KW-1185">Reference proteome</keyword>
<proteinExistence type="predicted"/>
<keyword evidence="1" id="KW-0812">Transmembrane</keyword>
<feature type="transmembrane region" description="Helical" evidence="1">
    <location>
        <begin position="47"/>
        <end position="69"/>
    </location>
</feature>
<dbReference type="InterPro" id="IPR025328">
    <property type="entry name" value="DUF4234"/>
</dbReference>
<evidence type="ECO:0000259" key="2">
    <source>
        <dbReference type="Pfam" id="PF14018"/>
    </source>
</evidence>
<comment type="caution">
    <text evidence="3">The sequence shown here is derived from an EMBL/GenBank/DDBJ whole genome shotgun (WGS) entry which is preliminary data.</text>
</comment>
<accession>A0ABV3X968</accession>